<evidence type="ECO:0000313" key="3">
    <source>
        <dbReference type="Proteomes" id="UP000322976"/>
    </source>
</evidence>
<comment type="caution">
    <text evidence="2">The sequence shown here is derived from an EMBL/GenBank/DDBJ whole genome shotgun (WGS) entry which is preliminary data.</text>
</comment>
<feature type="transmembrane region" description="Helical" evidence="1">
    <location>
        <begin position="6"/>
        <end position="26"/>
    </location>
</feature>
<proteinExistence type="predicted"/>
<accession>A0A5D8QFE8</accession>
<dbReference type="AlphaFoldDB" id="A0A5D8QFE8"/>
<keyword evidence="1" id="KW-0472">Membrane</keyword>
<dbReference type="InterPro" id="IPR037272">
    <property type="entry name" value="SNS_sf"/>
</dbReference>
<evidence type="ECO:0000256" key="1">
    <source>
        <dbReference type="SAM" id="Phobius"/>
    </source>
</evidence>
<dbReference type="EMBL" id="VTPS01000002">
    <property type="protein sequence ID" value="TZE83232.1"/>
    <property type="molecule type" value="Genomic_DNA"/>
</dbReference>
<evidence type="ECO:0000313" key="2">
    <source>
        <dbReference type="EMBL" id="TZE83232.1"/>
    </source>
</evidence>
<gene>
    <name evidence="2" type="ORF">FWJ32_02395</name>
</gene>
<organism evidence="2 3">
    <name type="scientific">Calorimonas adulescens</name>
    <dbReference type="NCBI Taxonomy" id="2606906"/>
    <lineage>
        <taxon>Bacteria</taxon>
        <taxon>Bacillati</taxon>
        <taxon>Bacillota</taxon>
        <taxon>Clostridia</taxon>
        <taxon>Thermoanaerobacterales</taxon>
        <taxon>Thermoanaerobacteraceae</taxon>
        <taxon>Calorimonas</taxon>
    </lineage>
</organism>
<keyword evidence="1" id="KW-0812">Transmembrane</keyword>
<sequence length="62" mass="7146">MVDHFVNAYGVVLAGLSETIFLGYYFGTKKLRDHFNPISDFQVGTWWDILIKYFTPKRGGSK</sequence>
<name>A0A5D8QFE8_9THEO</name>
<reference evidence="2 3" key="1">
    <citation type="submission" date="2019-08" db="EMBL/GenBank/DDBJ databases">
        <title>Calorimonas adulescens gen. nov., sp. nov., an anaerobic thermophilic bacterium from Sakhalin hot spring.</title>
        <authorList>
            <person name="Khomyakova M.A."/>
            <person name="Merkel A.Y."/>
            <person name="Novikov A."/>
            <person name="Bonch-Osmolovskaya E.A."/>
            <person name="Slobodkin A.I."/>
        </authorList>
    </citation>
    <scope>NUCLEOTIDE SEQUENCE [LARGE SCALE GENOMIC DNA]</scope>
    <source>
        <strain evidence="2 3">A05MB</strain>
    </source>
</reference>
<keyword evidence="1" id="KW-1133">Transmembrane helix</keyword>
<dbReference type="Proteomes" id="UP000322976">
    <property type="component" value="Unassembled WGS sequence"/>
</dbReference>
<keyword evidence="3" id="KW-1185">Reference proteome</keyword>
<dbReference type="SUPFAM" id="SSF161070">
    <property type="entry name" value="SNF-like"/>
    <property type="match status" value="1"/>
</dbReference>
<protein>
    <submittedName>
        <fullName evidence="2">Uncharacterized protein</fullName>
    </submittedName>
</protein>